<protein>
    <submittedName>
        <fullName evidence="2">HEAT repeat-containing protein 4</fullName>
    </submittedName>
</protein>
<dbReference type="PANTHER" id="PTHR12697:SF20">
    <property type="entry name" value="HEAT REPEAT-CONTAINING PROTEIN 4"/>
    <property type="match status" value="1"/>
</dbReference>
<feature type="region of interest" description="Disordered" evidence="1">
    <location>
        <begin position="544"/>
        <end position="568"/>
    </location>
</feature>
<dbReference type="PANTHER" id="PTHR12697">
    <property type="entry name" value="PBS LYASE HEAT-LIKE PROTEIN"/>
    <property type="match status" value="1"/>
</dbReference>
<evidence type="ECO:0000256" key="1">
    <source>
        <dbReference type="SAM" id="MobiDB-lite"/>
    </source>
</evidence>
<dbReference type="SUPFAM" id="SSF48371">
    <property type="entry name" value="ARM repeat"/>
    <property type="match status" value="1"/>
</dbReference>
<dbReference type="GO" id="GO:0019135">
    <property type="term" value="F:deoxyhypusine monooxygenase activity"/>
    <property type="evidence" value="ECO:0007669"/>
    <property type="project" value="TreeGrafter"/>
</dbReference>
<dbReference type="Proteomes" id="UP001174909">
    <property type="component" value="Unassembled WGS sequence"/>
</dbReference>
<dbReference type="AlphaFoldDB" id="A0AA35QZK6"/>
<feature type="compositionally biased region" description="Acidic residues" evidence="1">
    <location>
        <begin position="42"/>
        <end position="62"/>
    </location>
</feature>
<reference evidence="2" key="1">
    <citation type="submission" date="2023-03" db="EMBL/GenBank/DDBJ databases">
        <authorList>
            <person name="Steffen K."/>
            <person name="Cardenas P."/>
        </authorList>
    </citation>
    <scope>NUCLEOTIDE SEQUENCE</scope>
</reference>
<dbReference type="Gene3D" id="1.25.10.10">
    <property type="entry name" value="Leucine-rich Repeat Variant"/>
    <property type="match status" value="1"/>
</dbReference>
<feature type="region of interest" description="Disordered" evidence="1">
    <location>
        <begin position="28"/>
        <end position="64"/>
    </location>
</feature>
<dbReference type="Pfam" id="PF13646">
    <property type="entry name" value="HEAT_2"/>
    <property type="match status" value="1"/>
</dbReference>
<evidence type="ECO:0000313" key="2">
    <source>
        <dbReference type="EMBL" id="CAI7998425.1"/>
    </source>
</evidence>
<accession>A0AA35QZK6</accession>
<name>A0AA35QZK6_GEOBA</name>
<dbReference type="InterPro" id="IPR016024">
    <property type="entry name" value="ARM-type_fold"/>
</dbReference>
<sequence length="568" mass="63090">MLYRKLRTVPVAKSVQWEERLLGGVTSSTAVRLGGGRREKEEEKEEEEEANGAEVEEEDEERREDNYTVCLGKGAKPIWRRGKGDFILLDNNNTFTKVLERRYPQPHSEWCETEEEEEEDKSVVKGTRRWTALPHPAPIAEHLQWVCGDRSQTEAGDGRELTGDGKSSPVLSGNRLSSQHQYCLILKDWSKRKCIHIQPEDSTEAAVLSNILSLNDSTRAKGMVACGGLAREKSGRELCESGEVVRVLERIVEDKASTGVHVPAAIALHCLGRWSLAAVDSLLEALGRRGIDNVDEWAGLRCLVEGGVCEECVVERCQWFLLNSSDSSIRQSAGNMLARLSDRMPLVHALLAEQLTSRGWQERLLACRVLPSLLCPLSTDVCHHLVVMSWEDWSPAVRDAASQALGKTGHGKLLHDELARRLSEGAEVEKLDALKKMSSLRLMTPQLLSVFLPCLSDQHASIRLEAIAICGQLAIRDEAVLQCLIHLLGDPIWSIRAHTLRALRSIGCSDGDVMEQLLWSVRCDKVPAVRAEACHTLSHLWQRGKEGTGKRGRGEAKKMGQSLELSPP</sequence>
<dbReference type="InterPro" id="IPR011989">
    <property type="entry name" value="ARM-like"/>
</dbReference>
<proteinExistence type="predicted"/>
<organism evidence="2 3">
    <name type="scientific">Geodia barretti</name>
    <name type="common">Barrett's horny sponge</name>
    <dbReference type="NCBI Taxonomy" id="519541"/>
    <lineage>
        <taxon>Eukaryota</taxon>
        <taxon>Metazoa</taxon>
        <taxon>Porifera</taxon>
        <taxon>Demospongiae</taxon>
        <taxon>Heteroscleromorpha</taxon>
        <taxon>Tetractinellida</taxon>
        <taxon>Astrophorina</taxon>
        <taxon>Geodiidae</taxon>
        <taxon>Geodia</taxon>
    </lineage>
</organism>
<feature type="compositionally biased region" description="Basic and acidic residues" evidence="1">
    <location>
        <begin position="544"/>
        <end position="558"/>
    </location>
</feature>
<gene>
    <name evidence="2" type="ORF">GBAR_LOCUS2433</name>
</gene>
<keyword evidence="3" id="KW-1185">Reference proteome</keyword>
<evidence type="ECO:0000313" key="3">
    <source>
        <dbReference type="Proteomes" id="UP001174909"/>
    </source>
</evidence>
<dbReference type="EMBL" id="CASHTH010000349">
    <property type="protein sequence ID" value="CAI7998425.1"/>
    <property type="molecule type" value="Genomic_DNA"/>
</dbReference>
<comment type="caution">
    <text evidence="2">The sequence shown here is derived from an EMBL/GenBank/DDBJ whole genome shotgun (WGS) entry which is preliminary data.</text>
</comment>